<comment type="subcellular location">
    <subcellularLocation>
        <location evidence="1">Membrane</location>
        <topology evidence="1">Multi-pass membrane protein</topology>
    </subcellularLocation>
</comment>
<evidence type="ECO:0000256" key="4">
    <source>
        <dbReference type="ARBA" id="ARBA00023136"/>
    </source>
</evidence>
<dbReference type="GO" id="GO:0016020">
    <property type="term" value="C:membrane"/>
    <property type="evidence" value="ECO:0007669"/>
    <property type="project" value="UniProtKB-SubCell"/>
</dbReference>
<reference evidence="7" key="1">
    <citation type="submission" date="2021-06" db="EMBL/GenBank/DDBJ databases">
        <authorList>
            <person name="Kallberg Y."/>
            <person name="Tangrot J."/>
            <person name="Rosling A."/>
        </authorList>
    </citation>
    <scope>NUCLEOTIDE SEQUENCE</scope>
    <source>
        <strain evidence="7">AZ414A</strain>
    </source>
</reference>
<dbReference type="GO" id="GO:0015095">
    <property type="term" value="F:magnesium ion transmembrane transporter activity"/>
    <property type="evidence" value="ECO:0007669"/>
    <property type="project" value="InterPro"/>
</dbReference>
<evidence type="ECO:0000256" key="6">
    <source>
        <dbReference type="SAM" id="Phobius"/>
    </source>
</evidence>
<dbReference type="EMBL" id="CAJVPK010000129">
    <property type="protein sequence ID" value="CAG8455095.1"/>
    <property type="molecule type" value="Genomic_DNA"/>
</dbReference>
<feature type="transmembrane region" description="Helical" evidence="6">
    <location>
        <begin position="115"/>
        <end position="134"/>
    </location>
</feature>
<dbReference type="InterPro" id="IPR008521">
    <property type="entry name" value="Mg_trans_NIPA"/>
</dbReference>
<dbReference type="PANTHER" id="PTHR12570:SF65">
    <property type="entry name" value="MAGNESIUM TRANSPORTER NIPA9-RELATED"/>
    <property type="match status" value="1"/>
</dbReference>
<feature type="transmembrane region" description="Helical" evidence="6">
    <location>
        <begin position="181"/>
        <end position="199"/>
    </location>
</feature>
<feature type="transmembrane region" description="Helical" evidence="6">
    <location>
        <begin position="243"/>
        <end position="263"/>
    </location>
</feature>
<name>A0A9N8VM22_9GLOM</name>
<feature type="compositionally biased region" description="Polar residues" evidence="5">
    <location>
        <begin position="408"/>
        <end position="419"/>
    </location>
</feature>
<comment type="caution">
    <text evidence="7">The sequence shown here is derived from an EMBL/GenBank/DDBJ whole genome shotgun (WGS) entry which is preliminary data.</text>
</comment>
<evidence type="ECO:0000313" key="8">
    <source>
        <dbReference type="Proteomes" id="UP000789706"/>
    </source>
</evidence>
<dbReference type="Proteomes" id="UP000789706">
    <property type="component" value="Unassembled WGS sequence"/>
</dbReference>
<evidence type="ECO:0000256" key="3">
    <source>
        <dbReference type="ARBA" id="ARBA00022989"/>
    </source>
</evidence>
<sequence>MEESPEVKSFIGVIFAVTGNKIAHNEIKKLHQLEQFDSRMDIDAVPPHHSIRNSTRNSNSRLYNDNNENYDLIDPEQYKETDYLHSKAWWTGIFLMSIGEMGNFIAYAFAPASLVAPLGTVALISNVILAPIMLKETFRKQDLFGIFIAIIGAIIVVINSKSNEVKLSPDAIWSAIMQPQFVIYFITTCVLSIILIYLSKKIGHKFIFVDLSLVAIFGGYTVLSTKAISSLLTMEFVLMFTDSITYLLLFVLMSTAVLQIKFLNKALSQFDSTVSIIGSAVLYNDFEEMDIWKCCDFLSGCLLTFLGVIFITSNRNKPNSSLRKANIRGNKPVDSSTPLLYDGNHYSSSGTRNDSLLQSIANGVSAATTLTSGVSQALNSVGTRHSHSLGLEHHRNNDSQINHHHRSSSLPPISTSETFNSVNGHNNNVSSSLKIVVNGFNEEVNEGEGEGEENEEISLEELYI</sequence>
<feature type="region of interest" description="Disordered" evidence="5">
    <location>
        <begin position="444"/>
        <end position="464"/>
    </location>
</feature>
<feature type="transmembrane region" description="Helical" evidence="6">
    <location>
        <begin position="143"/>
        <end position="161"/>
    </location>
</feature>
<dbReference type="OrthoDB" id="165382at2759"/>
<evidence type="ECO:0000256" key="5">
    <source>
        <dbReference type="SAM" id="MobiDB-lite"/>
    </source>
</evidence>
<dbReference type="AlphaFoldDB" id="A0A9N8VM22"/>
<keyword evidence="2 6" id="KW-0812">Transmembrane</keyword>
<dbReference type="Pfam" id="PF05653">
    <property type="entry name" value="Mg_trans_NIPA"/>
    <property type="match status" value="1"/>
</dbReference>
<feature type="transmembrane region" description="Helical" evidence="6">
    <location>
        <begin position="206"/>
        <end position="223"/>
    </location>
</feature>
<evidence type="ECO:0000256" key="2">
    <source>
        <dbReference type="ARBA" id="ARBA00022692"/>
    </source>
</evidence>
<protein>
    <submittedName>
        <fullName evidence="7">706_t:CDS:1</fullName>
    </submittedName>
</protein>
<evidence type="ECO:0000313" key="7">
    <source>
        <dbReference type="EMBL" id="CAG8455095.1"/>
    </source>
</evidence>
<evidence type="ECO:0000256" key="1">
    <source>
        <dbReference type="ARBA" id="ARBA00004141"/>
    </source>
</evidence>
<organism evidence="7 8">
    <name type="scientific">Diversispora eburnea</name>
    <dbReference type="NCBI Taxonomy" id="1213867"/>
    <lineage>
        <taxon>Eukaryota</taxon>
        <taxon>Fungi</taxon>
        <taxon>Fungi incertae sedis</taxon>
        <taxon>Mucoromycota</taxon>
        <taxon>Glomeromycotina</taxon>
        <taxon>Glomeromycetes</taxon>
        <taxon>Diversisporales</taxon>
        <taxon>Diversisporaceae</taxon>
        <taxon>Diversispora</taxon>
    </lineage>
</organism>
<gene>
    <name evidence="7" type="ORF">DEBURN_LOCUS2369</name>
</gene>
<keyword evidence="4 6" id="KW-0472">Membrane</keyword>
<feature type="region of interest" description="Disordered" evidence="5">
    <location>
        <begin position="381"/>
        <end position="425"/>
    </location>
</feature>
<keyword evidence="8" id="KW-1185">Reference proteome</keyword>
<dbReference type="InterPro" id="IPR037185">
    <property type="entry name" value="EmrE-like"/>
</dbReference>
<dbReference type="PANTHER" id="PTHR12570">
    <property type="match status" value="1"/>
</dbReference>
<dbReference type="SUPFAM" id="SSF103481">
    <property type="entry name" value="Multidrug resistance efflux transporter EmrE"/>
    <property type="match status" value="1"/>
</dbReference>
<keyword evidence="3 6" id="KW-1133">Transmembrane helix</keyword>
<accession>A0A9N8VM22</accession>
<proteinExistence type="predicted"/>